<dbReference type="CDD" id="cd10719">
    <property type="entry name" value="DnaJ_zf"/>
    <property type="match status" value="1"/>
</dbReference>
<dbReference type="InterPro" id="IPR036410">
    <property type="entry name" value="HSP_DnaJ_Cys-rich_dom_sf"/>
</dbReference>
<dbReference type="GO" id="GO:0051082">
    <property type="term" value="F:unfolded protein binding"/>
    <property type="evidence" value="ECO:0007669"/>
    <property type="project" value="InterPro"/>
</dbReference>
<keyword evidence="3 5" id="KW-0863">Zinc-finger</keyword>
<dbReference type="PROSITE" id="PS51188">
    <property type="entry name" value="ZF_CR"/>
    <property type="match status" value="1"/>
</dbReference>
<sequence length="469" mass="53719">MLLIKIICINICLFILFVIKSNKLTHSIKIRTSSLSNITIPTLRARFLFIRRPGIGFYRYDSDIEPYYDDLDSKYETLKHFTETKSKNDFYEGNTGFVDYYKILSLDKSCTTEDVTSKYEHINESLKNLPGVDPKLRSDIDKAYRILSNKKMRDEYDRNYDQYFGPEGMYYMESLPDPNEGDMDDASEELEISIMDDDDEEVGPNFGTNFFGNFFSNLFGSKKSERRMGTPSMRKRGGSKFDVSCNAEIDLKTLLLGGEVTVPVRKWDHCNFCNFSESASKSYIDTCTRCNGHGMEHKEKRSPFGFVRTSRTCMKCQGTGYHRLKDCNKCENTGRVLKDTTVKVEVPFNAKIGSVITVKGKGHYGGLHMKDGNLHVKLNLKENKNEYIEAGRIVTVYNIPYTKAILGDKVTVATFMGDKQVEIPAYSQQGDEIKIGSYKDMDHYVKLNVQLPKNLSKKELELLDKIDKI</sequence>
<dbReference type="Gene3D" id="2.10.230.10">
    <property type="entry name" value="Heat shock protein DnaJ, cysteine-rich domain"/>
    <property type="match status" value="1"/>
</dbReference>
<dbReference type="PANTHER" id="PTHR43096">
    <property type="entry name" value="DNAJ HOMOLOG 1, MITOCHONDRIAL-RELATED"/>
    <property type="match status" value="1"/>
</dbReference>
<keyword evidence="1 5" id="KW-0479">Metal-binding</keyword>
<gene>
    <name evidence="8" type="ORF">MACJ_001192</name>
</gene>
<feature type="domain" description="J" evidence="6">
    <location>
        <begin position="99"/>
        <end position="160"/>
    </location>
</feature>
<dbReference type="GO" id="GO:0008270">
    <property type="term" value="F:zinc ion binding"/>
    <property type="evidence" value="ECO:0007669"/>
    <property type="project" value="UniProtKB-KW"/>
</dbReference>
<dbReference type="Gene3D" id="2.60.260.20">
    <property type="entry name" value="Urease metallochaperone UreE, N-terminal domain"/>
    <property type="match status" value="2"/>
</dbReference>
<dbReference type="SUPFAM" id="SSF46565">
    <property type="entry name" value="Chaperone J-domain"/>
    <property type="match status" value="1"/>
</dbReference>
<dbReference type="EMBL" id="CP056068">
    <property type="protein sequence ID" value="UKJ90260.2"/>
    <property type="molecule type" value="Genomic_DNA"/>
</dbReference>
<organism evidence="8 9">
    <name type="scientific">Theileria orientalis</name>
    <dbReference type="NCBI Taxonomy" id="68886"/>
    <lineage>
        <taxon>Eukaryota</taxon>
        <taxon>Sar</taxon>
        <taxon>Alveolata</taxon>
        <taxon>Apicomplexa</taxon>
        <taxon>Aconoidasida</taxon>
        <taxon>Piroplasmida</taxon>
        <taxon>Theileriidae</taxon>
        <taxon>Theileria</taxon>
    </lineage>
</organism>
<evidence type="ECO:0000313" key="9">
    <source>
        <dbReference type="Proteomes" id="UP000244803"/>
    </source>
</evidence>
<dbReference type="InterPro" id="IPR036869">
    <property type="entry name" value="J_dom_sf"/>
</dbReference>
<evidence type="ECO:0000313" key="8">
    <source>
        <dbReference type="EMBL" id="UKJ90260.2"/>
    </source>
</evidence>
<keyword evidence="4 5" id="KW-0862">Zinc</keyword>
<protein>
    <recommendedName>
        <fullName evidence="10">Molecular chaperone DnaJ</fullName>
    </recommendedName>
</protein>
<dbReference type="PROSITE" id="PS50076">
    <property type="entry name" value="DNAJ_2"/>
    <property type="match status" value="1"/>
</dbReference>
<evidence type="ECO:0000256" key="3">
    <source>
        <dbReference type="ARBA" id="ARBA00022771"/>
    </source>
</evidence>
<feature type="zinc finger region" description="CR-type" evidence="5">
    <location>
        <begin position="257"/>
        <end position="339"/>
    </location>
</feature>
<dbReference type="InterPro" id="IPR008971">
    <property type="entry name" value="HSP40/DnaJ_pept-bd"/>
</dbReference>
<dbReference type="OrthoDB" id="10256793at2759"/>
<dbReference type="GO" id="GO:0005737">
    <property type="term" value="C:cytoplasm"/>
    <property type="evidence" value="ECO:0007669"/>
    <property type="project" value="TreeGrafter"/>
</dbReference>
<dbReference type="InterPro" id="IPR001305">
    <property type="entry name" value="HSP_DnaJ_Cys-rich_dom"/>
</dbReference>
<evidence type="ECO:0000256" key="5">
    <source>
        <dbReference type="PROSITE-ProRule" id="PRU00546"/>
    </source>
</evidence>
<evidence type="ECO:0000256" key="2">
    <source>
        <dbReference type="ARBA" id="ARBA00022737"/>
    </source>
</evidence>
<dbReference type="Proteomes" id="UP000244803">
    <property type="component" value="Chromosome 2"/>
</dbReference>
<feature type="domain" description="CR-type" evidence="7">
    <location>
        <begin position="257"/>
        <end position="339"/>
    </location>
</feature>
<evidence type="ECO:0000256" key="1">
    <source>
        <dbReference type="ARBA" id="ARBA00022723"/>
    </source>
</evidence>
<dbReference type="SUPFAM" id="SSF57938">
    <property type="entry name" value="DnaJ/Hsp40 cysteine-rich domain"/>
    <property type="match status" value="1"/>
</dbReference>
<evidence type="ECO:0000256" key="4">
    <source>
        <dbReference type="ARBA" id="ARBA00022833"/>
    </source>
</evidence>
<name>A0A976QTJ3_THEOR</name>
<proteinExistence type="predicted"/>
<keyword evidence="2" id="KW-0677">Repeat</keyword>
<dbReference type="Pfam" id="PF00684">
    <property type="entry name" value="DnaJ_CXXCXGXG"/>
    <property type="match status" value="1"/>
</dbReference>
<evidence type="ECO:0008006" key="10">
    <source>
        <dbReference type="Google" id="ProtNLM"/>
    </source>
</evidence>
<dbReference type="GO" id="GO:0042026">
    <property type="term" value="P:protein refolding"/>
    <property type="evidence" value="ECO:0007669"/>
    <property type="project" value="TreeGrafter"/>
</dbReference>
<dbReference type="InterPro" id="IPR001623">
    <property type="entry name" value="DnaJ_domain"/>
</dbReference>
<evidence type="ECO:0000259" key="6">
    <source>
        <dbReference type="PROSITE" id="PS50076"/>
    </source>
</evidence>
<accession>A0A976QTJ3</accession>
<dbReference type="SUPFAM" id="SSF49493">
    <property type="entry name" value="HSP40/DnaJ peptide-binding domain"/>
    <property type="match status" value="2"/>
</dbReference>
<evidence type="ECO:0000259" key="7">
    <source>
        <dbReference type="PROSITE" id="PS51188"/>
    </source>
</evidence>
<dbReference type="Gene3D" id="1.10.287.110">
    <property type="entry name" value="DnaJ domain"/>
    <property type="match status" value="1"/>
</dbReference>
<dbReference type="Pfam" id="PF01556">
    <property type="entry name" value="DnaJ_C"/>
    <property type="match status" value="1"/>
</dbReference>
<dbReference type="GO" id="GO:0031072">
    <property type="term" value="F:heat shock protein binding"/>
    <property type="evidence" value="ECO:0007669"/>
    <property type="project" value="InterPro"/>
</dbReference>
<dbReference type="AlphaFoldDB" id="A0A976QTJ3"/>
<dbReference type="PANTHER" id="PTHR43096:SF10">
    <property type="entry name" value="CHAPERONE PROTEIN DNAJ A6, CHLOROPLASTIC"/>
    <property type="match status" value="1"/>
</dbReference>
<dbReference type="InterPro" id="IPR002939">
    <property type="entry name" value="DnaJ_C"/>
</dbReference>
<reference evidence="8" key="1">
    <citation type="submission" date="2022-07" db="EMBL/GenBank/DDBJ databases">
        <title>Evaluation of T. orientalis genome assembly methods using nanopore sequencing and analysis of variation between genomes.</title>
        <authorList>
            <person name="Yam J."/>
            <person name="Micallef M.L."/>
            <person name="Liu M."/>
            <person name="Djordjevic S.P."/>
            <person name="Bogema D.R."/>
            <person name="Jenkins C."/>
        </authorList>
    </citation>
    <scope>NUCLEOTIDE SEQUENCE</scope>
    <source>
        <strain evidence="8">Fish Creek</strain>
    </source>
</reference>